<reference evidence="4" key="1">
    <citation type="submission" date="2016-06" db="EMBL/GenBank/DDBJ databases">
        <title>Parallel loss of symbiosis genes in relatives of nitrogen-fixing non-legume Parasponia.</title>
        <authorList>
            <person name="Van Velzen R."/>
            <person name="Holmer R."/>
            <person name="Bu F."/>
            <person name="Rutten L."/>
            <person name="Van Zeijl A."/>
            <person name="Liu W."/>
            <person name="Santuari L."/>
            <person name="Cao Q."/>
            <person name="Sharma T."/>
            <person name="Shen D."/>
            <person name="Roswanjaya Y."/>
            <person name="Wardhani T."/>
            <person name="Kalhor M.S."/>
            <person name="Jansen J."/>
            <person name="Van den Hoogen J."/>
            <person name="Gungor B."/>
            <person name="Hartog M."/>
            <person name="Hontelez J."/>
            <person name="Verver J."/>
            <person name="Yang W.-C."/>
            <person name="Schijlen E."/>
            <person name="Repin R."/>
            <person name="Schilthuizen M."/>
            <person name="Schranz E."/>
            <person name="Heidstra R."/>
            <person name="Miyata K."/>
            <person name="Fedorova E."/>
            <person name="Kohlen W."/>
            <person name="Bisseling T."/>
            <person name="Smit S."/>
            <person name="Geurts R."/>
        </authorList>
    </citation>
    <scope>NUCLEOTIDE SEQUENCE [LARGE SCALE GENOMIC DNA]</scope>
    <source>
        <strain evidence="4">cv. RG33-2</strain>
    </source>
</reference>
<sequence>MSSFPAKLFAVFLLLGLYLATSALLSEVSVIVHEGDKKSLSRVFSHVDQLRLILARKENRSGCDNLERVVPSRSLRLRFLLTPPPPPTRNRQTAMRSAAPPPLVA</sequence>
<organism evidence="3 4">
    <name type="scientific">Trema orientale</name>
    <name type="common">Charcoal tree</name>
    <name type="synonym">Celtis orientalis</name>
    <dbReference type="NCBI Taxonomy" id="63057"/>
    <lineage>
        <taxon>Eukaryota</taxon>
        <taxon>Viridiplantae</taxon>
        <taxon>Streptophyta</taxon>
        <taxon>Embryophyta</taxon>
        <taxon>Tracheophyta</taxon>
        <taxon>Spermatophyta</taxon>
        <taxon>Magnoliopsida</taxon>
        <taxon>eudicotyledons</taxon>
        <taxon>Gunneridae</taxon>
        <taxon>Pentapetalae</taxon>
        <taxon>rosids</taxon>
        <taxon>fabids</taxon>
        <taxon>Rosales</taxon>
        <taxon>Cannabaceae</taxon>
        <taxon>Trema</taxon>
    </lineage>
</organism>
<dbReference type="Proteomes" id="UP000237000">
    <property type="component" value="Unassembled WGS sequence"/>
</dbReference>
<accession>A0A2P5FG03</accession>
<name>A0A2P5FG03_TREOI</name>
<feature type="chain" id="PRO_5015146320" description="Transmembrane protein" evidence="2">
    <location>
        <begin position="24"/>
        <end position="105"/>
    </location>
</feature>
<evidence type="ECO:0000313" key="4">
    <source>
        <dbReference type="Proteomes" id="UP000237000"/>
    </source>
</evidence>
<evidence type="ECO:0000256" key="1">
    <source>
        <dbReference type="SAM" id="MobiDB-lite"/>
    </source>
</evidence>
<feature type="signal peptide" evidence="2">
    <location>
        <begin position="1"/>
        <end position="23"/>
    </location>
</feature>
<dbReference type="InParanoid" id="A0A2P5FG03"/>
<proteinExistence type="predicted"/>
<dbReference type="EMBL" id="JXTC01000036">
    <property type="protein sequence ID" value="PON96711.1"/>
    <property type="molecule type" value="Genomic_DNA"/>
</dbReference>
<evidence type="ECO:0000256" key="2">
    <source>
        <dbReference type="SAM" id="SignalP"/>
    </source>
</evidence>
<keyword evidence="4" id="KW-1185">Reference proteome</keyword>
<keyword evidence="2" id="KW-0732">Signal</keyword>
<dbReference type="AlphaFoldDB" id="A0A2P5FG03"/>
<gene>
    <name evidence="3" type="ORF">TorRG33x02_074150</name>
</gene>
<dbReference type="OrthoDB" id="10448531at2759"/>
<evidence type="ECO:0000313" key="3">
    <source>
        <dbReference type="EMBL" id="PON96711.1"/>
    </source>
</evidence>
<evidence type="ECO:0008006" key="5">
    <source>
        <dbReference type="Google" id="ProtNLM"/>
    </source>
</evidence>
<comment type="caution">
    <text evidence="3">The sequence shown here is derived from an EMBL/GenBank/DDBJ whole genome shotgun (WGS) entry which is preliminary data.</text>
</comment>
<feature type="region of interest" description="Disordered" evidence="1">
    <location>
        <begin position="81"/>
        <end position="105"/>
    </location>
</feature>
<protein>
    <recommendedName>
        <fullName evidence="5">Transmembrane protein</fullName>
    </recommendedName>
</protein>